<name>A7S9M0_NEMVE</name>
<accession>A7S9M0</accession>
<dbReference type="KEGG" id="nve:5511257"/>
<dbReference type="PhylomeDB" id="A7S9M0"/>
<evidence type="ECO:0000313" key="2">
    <source>
        <dbReference type="EMBL" id="EDO39632.1"/>
    </source>
</evidence>
<dbReference type="eggNOG" id="ENOG502R3ZD">
    <property type="taxonomic scope" value="Eukaryota"/>
</dbReference>
<sequence length="189" mass="21232">EFDIKTEWDGKAISHQPIKIKLSAADSANVRLEVSGPYFGDPAPPCKPGPCWQLWDYEVAEVFFLGEKEKYFELEVAPGGQHLLLLLNGVRKPFKTKLPLRYTATIDQSAKTWAGNATIPLEYFPPGVRKINAYAIHGTGAQRTYQSLYPADKSLSGPDFHALQFFKDFDFKSMFPSGWNQGPPSAYWV</sequence>
<comment type="similarity">
    <text evidence="1">Belongs to the UPF0462 family.</text>
</comment>
<dbReference type="PANTHER" id="PTHR31475">
    <property type="entry name" value="UPF0462 PROTEIN"/>
    <property type="match status" value="1"/>
</dbReference>
<proteinExistence type="inferred from homology"/>
<dbReference type="AlphaFoldDB" id="A7S9M0"/>
<dbReference type="Proteomes" id="UP000001593">
    <property type="component" value="Unassembled WGS sequence"/>
</dbReference>
<feature type="non-terminal residue" evidence="2">
    <location>
        <position position="189"/>
    </location>
</feature>
<evidence type="ECO:0000256" key="1">
    <source>
        <dbReference type="ARBA" id="ARBA00038085"/>
    </source>
</evidence>
<dbReference type="InParanoid" id="A7S9M0"/>
<organism evidence="2 3">
    <name type="scientific">Nematostella vectensis</name>
    <name type="common">Starlet sea anemone</name>
    <dbReference type="NCBI Taxonomy" id="45351"/>
    <lineage>
        <taxon>Eukaryota</taxon>
        <taxon>Metazoa</taxon>
        <taxon>Cnidaria</taxon>
        <taxon>Anthozoa</taxon>
        <taxon>Hexacorallia</taxon>
        <taxon>Actiniaria</taxon>
        <taxon>Edwardsiidae</taxon>
        <taxon>Nematostella</taxon>
    </lineage>
</organism>
<dbReference type="PANTHER" id="PTHR31475:SF5">
    <property type="entry name" value="UPF0462 PROTEIN C4ORF33 HOMOLOG"/>
    <property type="match status" value="1"/>
</dbReference>
<gene>
    <name evidence="2" type="ORF">NEMVEDRAFT_v1g110064</name>
</gene>
<dbReference type="OMA" id="TIFGEEW"/>
<keyword evidence="3" id="KW-1185">Reference proteome</keyword>
<reference evidence="2 3" key="1">
    <citation type="journal article" date="2007" name="Science">
        <title>Sea anemone genome reveals ancestral eumetazoan gene repertoire and genomic organization.</title>
        <authorList>
            <person name="Putnam N.H."/>
            <person name="Srivastava M."/>
            <person name="Hellsten U."/>
            <person name="Dirks B."/>
            <person name="Chapman J."/>
            <person name="Salamov A."/>
            <person name="Terry A."/>
            <person name="Shapiro H."/>
            <person name="Lindquist E."/>
            <person name="Kapitonov V.V."/>
            <person name="Jurka J."/>
            <person name="Genikhovich G."/>
            <person name="Grigoriev I.V."/>
            <person name="Lucas S.M."/>
            <person name="Steele R.E."/>
            <person name="Finnerty J.R."/>
            <person name="Technau U."/>
            <person name="Martindale M.Q."/>
            <person name="Rokhsar D.S."/>
        </authorList>
    </citation>
    <scope>NUCLEOTIDE SEQUENCE [LARGE SCALE GENOMIC DNA]</scope>
    <source>
        <strain evidence="3">CH2 X CH6</strain>
    </source>
</reference>
<dbReference type="OrthoDB" id="10056816at2759"/>
<protein>
    <submittedName>
        <fullName evidence="2">Uncharacterized protein</fullName>
    </submittedName>
</protein>
<evidence type="ECO:0000313" key="3">
    <source>
        <dbReference type="Proteomes" id="UP000001593"/>
    </source>
</evidence>
<dbReference type="HOGENOM" id="CLU_075391_1_0_1"/>
<dbReference type="EMBL" id="DS469604">
    <property type="protein sequence ID" value="EDO39632.1"/>
    <property type="molecule type" value="Genomic_DNA"/>
</dbReference>
<dbReference type="Gene3D" id="2.60.40.1190">
    <property type="match status" value="1"/>
</dbReference>